<dbReference type="Proteomes" id="UP001642484">
    <property type="component" value="Unassembled WGS sequence"/>
</dbReference>
<accession>A0ABP0HW52</accession>
<dbReference type="EMBL" id="CAXAMN010001447">
    <property type="protein sequence ID" value="CAK8994426.1"/>
    <property type="molecule type" value="Genomic_DNA"/>
</dbReference>
<keyword evidence="2" id="KW-0809">Transit peptide</keyword>
<reference evidence="4 5" key="1">
    <citation type="submission" date="2024-02" db="EMBL/GenBank/DDBJ databases">
        <authorList>
            <person name="Chen Y."/>
            <person name="Shah S."/>
            <person name="Dougan E. K."/>
            <person name="Thang M."/>
            <person name="Chan C."/>
        </authorList>
    </citation>
    <scope>NUCLEOTIDE SEQUENCE [LARGE SCALE GENOMIC DNA]</scope>
</reference>
<protein>
    <recommendedName>
        <fullName evidence="6">mTERF domain-containing protein 1, mitochondrial</fullName>
    </recommendedName>
</protein>
<dbReference type="PANTHER" id="PTHR13068:SF173">
    <property type="entry name" value="EMB|CAB62602.1"/>
    <property type="match status" value="1"/>
</dbReference>
<evidence type="ECO:0000256" key="3">
    <source>
        <dbReference type="SAM" id="SignalP"/>
    </source>
</evidence>
<evidence type="ECO:0000313" key="4">
    <source>
        <dbReference type="EMBL" id="CAK8994426.1"/>
    </source>
</evidence>
<keyword evidence="3" id="KW-0732">Signal</keyword>
<dbReference type="InterPro" id="IPR003690">
    <property type="entry name" value="MTERF"/>
</dbReference>
<dbReference type="Pfam" id="PF02536">
    <property type="entry name" value="mTERF"/>
    <property type="match status" value="1"/>
</dbReference>
<dbReference type="Gene3D" id="1.25.70.10">
    <property type="entry name" value="Transcription termination factor 3, mitochondrial"/>
    <property type="match status" value="2"/>
</dbReference>
<dbReference type="PANTHER" id="PTHR13068">
    <property type="entry name" value="CGI-12 PROTEIN-RELATED"/>
    <property type="match status" value="1"/>
</dbReference>
<dbReference type="InterPro" id="IPR038538">
    <property type="entry name" value="MTERF_sf"/>
</dbReference>
<gene>
    <name evidence="4" type="ORF">CCMP2556_LOCUS3630</name>
</gene>
<evidence type="ECO:0000313" key="5">
    <source>
        <dbReference type="Proteomes" id="UP001642484"/>
    </source>
</evidence>
<feature type="chain" id="PRO_5047437753" description="mTERF domain-containing protein 1, mitochondrial" evidence="3">
    <location>
        <begin position="29"/>
        <end position="681"/>
    </location>
</feature>
<comment type="similarity">
    <text evidence="1">Belongs to the mTERF family.</text>
</comment>
<evidence type="ECO:0008006" key="6">
    <source>
        <dbReference type="Google" id="ProtNLM"/>
    </source>
</evidence>
<sequence length="681" mass="76445">MPLARHVRNPRWPLLLALFVLTLVASRSSVSRSSVPPGWWRQGWPKTRRDSVAEAQLLAPLAELLMPKTPIEELFRSFPSPDGWGGHYLEPDLTAYGVLKDPNAALFVEYDGYWRHGEREGRTRDQSKNEALFAYGPPGSCVLRISHNHSRVLKDQLVGIQVSTWQTCCRASLERTLTDVFKKTSEGLNKVLCPRLAKRLDLEASRGSLRVSARTDRFVQMALAVKGGNTSEQISDYLGAEGFRKKEIELMIERASLSGTSIERALQPRIKWLLSIGLKHAEVVKAIATFPHLLVYSIEKNLKPTVQWFLDIGLSQAQVVKLIARVPQSLGYSIEENLKPTVQWFLDIGLSQAQVVKVIAGFPQSLGLSIEENLKPTVQWFLDIGLSQAQVVKNLKPTVQWFLDIGLSQAQVVKVIAGFPQSLGYSIEENLKPTVQWFLDFGLSQAQVVKAIASFPSLLRYSINDKLRPTAQWFLDMGLSQDQVVKVIAVKPNLLGYGIEKKLKPTVQWFLDIGLSQAQVVKVIAGCPQLLGYSIEENLKPTVQWFFDMGLSMDQVVNVVANYPSTLGAGVEKNLKPVRQWLLDLGLSEDQVVDVVTSFPIIMKLRLEQNLKPKQALLEDAFGRSEAATFISNDPRIFSYSYQRLATRLTVLVERHETHLLSSATRLTEAEFAKRFPRKPN</sequence>
<keyword evidence="5" id="KW-1185">Reference proteome</keyword>
<proteinExistence type="inferred from homology"/>
<evidence type="ECO:0000256" key="2">
    <source>
        <dbReference type="ARBA" id="ARBA00022946"/>
    </source>
</evidence>
<organism evidence="4 5">
    <name type="scientific">Durusdinium trenchii</name>
    <dbReference type="NCBI Taxonomy" id="1381693"/>
    <lineage>
        <taxon>Eukaryota</taxon>
        <taxon>Sar</taxon>
        <taxon>Alveolata</taxon>
        <taxon>Dinophyceae</taxon>
        <taxon>Suessiales</taxon>
        <taxon>Symbiodiniaceae</taxon>
        <taxon>Durusdinium</taxon>
    </lineage>
</organism>
<feature type="signal peptide" evidence="3">
    <location>
        <begin position="1"/>
        <end position="28"/>
    </location>
</feature>
<comment type="caution">
    <text evidence="4">The sequence shown here is derived from an EMBL/GenBank/DDBJ whole genome shotgun (WGS) entry which is preliminary data.</text>
</comment>
<evidence type="ECO:0000256" key="1">
    <source>
        <dbReference type="ARBA" id="ARBA00007692"/>
    </source>
</evidence>
<name>A0ABP0HW52_9DINO</name>
<dbReference type="SMART" id="SM00733">
    <property type="entry name" value="Mterf"/>
    <property type="match status" value="11"/>
</dbReference>